<dbReference type="EMBL" id="BRXU01000027">
    <property type="protein sequence ID" value="GLC59229.1"/>
    <property type="molecule type" value="Genomic_DNA"/>
</dbReference>
<accession>A0A9W6BVY1</accession>
<dbReference type="Gene3D" id="2.60.120.260">
    <property type="entry name" value="Galactose-binding domain-like"/>
    <property type="match status" value="1"/>
</dbReference>
<evidence type="ECO:0000313" key="3">
    <source>
        <dbReference type="EMBL" id="GLC59229.1"/>
    </source>
</evidence>
<evidence type="ECO:0000259" key="2">
    <source>
        <dbReference type="PROSITE" id="PS50181"/>
    </source>
</evidence>
<feature type="compositionally biased region" description="Low complexity" evidence="1">
    <location>
        <begin position="225"/>
        <end position="249"/>
    </location>
</feature>
<feature type="region of interest" description="Disordered" evidence="1">
    <location>
        <begin position="393"/>
        <end position="418"/>
    </location>
</feature>
<dbReference type="Gene3D" id="1.20.1280.50">
    <property type="match status" value="1"/>
</dbReference>
<dbReference type="AlphaFoldDB" id="A0A9W6BVY1"/>
<dbReference type="InterPro" id="IPR001810">
    <property type="entry name" value="F-box_dom"/>
</dbReference>
<gene>
    <name evidence="3" type="primary">PLEST008459</name>
    <name evidence="3" type="ORF">PLESTB_001464300</name>
</gene>
<feature type="compositionally biased region" description="Low complexity" evidence="1">
    <location>
        <begin position="409"/>
        <end position="418"/>
    </location>
</feature>
<keyword evidence="4" id="KW-1185">Reference proteome</keyword>
<protein>
    <recommendedName>
        <fullName evidence="2">F-box domain-containing protein</fullName>
    </recommendedName>
</protein>
<name>A0A9W6BVY1_9CHLO</name>
<dbReference type="InterPro" id="IPR036047">
    <property type="entry name" value="F-box-like_dom_sf"/>
</dbReference>
<feature type="domain" description="F-box" evidence="2">
    <location>
        <begin position="54"/>
        <end position="105"/>
    </location>
</feature>
<dbReference type="PROSITE" id="PS50181">
    <property type="entry name" value="FBOX"/>
    <property type="match status" value="1"/>
</dbReference>
<reference evidence="3 4" key="1">
    <citation type="journal article" date="2023" name="Commun. Biol.">
        <title>Reorganization of the ancestral sex-determining regions during the evolution of trioecy in Pleodorina starrii.</title>
        <authorList>
            <person name="Takahashi K."/>
            <person name="Suzuki S."/>
            <person name="Kawai-Toyooka H."/>
            <person name="Yamamoto K."/>
            <person name="Hamaji T."/>
            <person name="Ootsuki R."/>
            <person name="Yamaguchi H."/>
            <person name="Kawachi M."/>
            <person name="Higashiyama T."/>
            <person name="Nozaki H."/>
        </authorList>
    </citation>
    <scope>NUCLEOTIDE SEQUENCE [LARGE SCALE GENOMIC DNA]</scope>
    <source>
        <strain evidence="3 4">NIES-4479</strain>
    </source>
</reference>
<proteinExistence type="predicted"/>
<dbReference type="OrthoDB" id="527505at2759"/>
<evidence type="ECO:0000313" key="4">
    <source>
        <dbReference type="Proteomes" id="UP001165080"/>
    </source>
</evidence>
<organism evidence="3 4">
    <name type="scientific">Pleodorina starrii</name>
    <dbReference type="NCBI Taxonomy" id="330485"/>
    <lineage>
        <taxon>Eukaryota</taxon>
        <taxon>Viridiplantae</taxon>
        <taxon>Chlorophyta</taxon>
        <taxon>core chlorophytes</taxon>
        <taxon>Chlorophyceae</taxon>
        <taxon>CS clade</taxon>
        <taxon>Chlamydomonadales</taxon>
        <taxon>Volvocaceae</taxon>
        <taxon>Pleodorina</taxon>
    </lineage>
</organism>
<comment type="caution">
    <text evidence="3">The sequence shown here is derived from an EMBL/GenBank/DDBJ whole genome shotgun (WGS) entry which is preliminary data.</text>
</comment>
<evidence type="ECO:0000256" key="1">
    <source>
        <dbReference type="SAM" id="MobiDB-lite"/>
    </source>
</evidence>
<dbReference type="Proteomes" id="UP001165080">
    <property type="component" value="Unassembled WGS sequence"/>
</dbReference>
<sequence>MAGMSFALLQQQLDRAVSGASGYVLSLVDKLKANADAAPASEPDPGCDAKDAADNGCAALPAELLQHIFNFLDIDTLVITIPLVCKPWKAEVERYGMETRASRKLLDQRTDLAALGSPVSATHLYLALRGRNFLRNPAFRRECNTQLLELGRQTWNRWKRDAWVVSHTSKDGLSWEQPPAGFVSSGGRGRDPPPPPVPYGGGGVRLGERVQQQLKGLLSGLTAAAAAARGATEPAAQPEPEQQQQQQQGEEQRAAAHEQSPTSCIATSADWCEVMQVVDLDWELQRRGLSAAQAAALLDAELSLRLSVHVGARSDFRGQFSVGLLLDEGDPSGAVPQMQSFVMRPGRYSFFSGRVRCEGQDGWLRFEHRVTACPRGFRRALVLLRGRCAGAPPPPPAAAEDAAGERPAVEPAEAESGAGVAGARAAPPVFCGAKFACAELVFE</sequence>
<dbReference type="SUPFAM" id="SSF81383">
    <property type="entry name" value="F-box domain"/>
    <property type="match status" value="1"/>
</dbReference>
<feature type="region of interest" description="Disordered" evidence="1">
    <location>
        <begin position="170"/>
        <end position="204"/>
    </location>
</feature>
<feature type="region of interest" description="Disordered" evidence="1">
    <location>
        <begin position="225"/>
        <end position="262"/>
    </location>
</feature>